<dbReference type="Pfam" id="PF07005">
    <property type="entry name" value="SBD_N"/>
    <property type="match status" value="1"/>
</dbReference>
<dbReference type="Gene3D" id="3.40.980.20">
    <property type="entry name" value="Four-carbon acid sugar kinase, nucleotide binding domain"/>
    <property type="match status" value="1"/>
</dbReference>
<dbReference type="InterPro" id="IPR042213">
    <property type="entry name" value="NBD_C_sf"/>
</dbReference>
<keyword evidence="4" id="KW-0418">Kinase</keyword>
<reference evidence="9" key="2">
    <citation type="submission" date="2020-09" db="EMBL/GenBank/DDBJ databases">
        <authorList>
            <person name="Sun Q."/>
            <person name="Zhou Y."/>
        </authorList>
    </citation>
    <scope>NUCLEOTIDE SEQUENCE</scope>
    <source>
        <strain evidence="9">CGMCC 1.12754</strain>
    </source>
</reference>
<dbReference type="Gene3D" id="3.40.50.10840">
    <property type="entry name" value="Putative sugar-binding, N-terminal domain"/>
    <property type="match status" value="1"/>
</dbReference>
<evidence type="ECO:0000256" key="2">
    <source>
        <dbReference type="ARBA" id="ARBA00022679"/>
    </source>
</evidence>
<dbReference type="EMBL" id="BMFR01000015">
    <property type="protein sequence ID" value="GGG82657.1"/>
    <property type="molecule type" value="Genomic_DNA"/>
</dbReference>
<dbReference type="RefSeq" id="WP_188456217.1">
    <property type="nucleotide sequence ID" value="NZ_BMFR01000015.1"/>
</dbReference>
<sequence length="431" mass="46737">MKQRIGIIADDLTGANDSGVQLTEKGVNTSVLFDVPGNLNNLDSGVVIDTNSRALSKEQAASVTMQAGRFLKEAGYPTIYKKMDSTLRGHIGTELQALYEVFKPEFVFIAPAFPALGRTTKGGIHYVNGVRISETEISNDPKHPVTEAFIPAIFEKEIGQKIGLVTLKDFDMENFQEKISSFRKDDVSYIICDAETQNDLKVAARNMAAISENVIWAGSAGLAEVLPDVLGLSQDTASRSFAKSNKVMTVCGSLSQINKSQVEYALKQPNVTGVEIDTSKIFTKEWNHAGNGYVQEILEGLDKGDDIVLYVPSNQEVREKIKQIGSDMKLSSNEIGERISGAIGEVAASVMERNKELKGLVLTGGDTAKDTSRNLGGIGFQLIKQLEAGIPLGTLIGTNREYTIVTKAGAFGGENSIYHAMLELKEGQNYE</sequence>
<reference evidence="9" key="1">
    <citation type="journal article" date="2014" name="Int. J. Syst. Evol. Microbiol.">
        <title>Complete genome sequence of Corynebacterium casei LMG S-19264T (=DSM 44701T), isolated from a smear-ripened cheese.</title>
        <authorList>
            <consortium name="US DOE Joint Genome Institute (JGI-PGF)"/>
            <person name="Walter F."/>
            <person name="Albersmeier A."/>
            <person name="Kalinowski J."/>
            <person name="Ruckert C."/>
        </authorList>
    </citation>
    <scope>NUCLEOTIDE SEQUENCE</scope>
    <source>
        <strain evidence="9">CGMCC 1.12754</strain>
    </source>
</reference>
<proteinExistence type="inferred from homology"/>
<keyword evidence="2" id="KW-0808">Transferase</keyword>
<dbReference type="Proteomes" id="UP000622860">
    <property type="component" value="Unassembled WGS sequence"/>
</dbReference>
<keyword evidence="10" id="KW-1185">Reference proteome</keyword>
<evidence type="ECO:0000256" key="3">
    <source>
        <dbReference type="ARBA" id="ARBA00022741"/>
    </source>
</evidence>
<dbReference type="Pfam" id="PF17042">
    <property type="entry name" value="NBD_C"/>
    <property type="match status" value="1"/>
</dbReference>
<evidence type="ECO:0000259" key="7">
    <source>
        <dbReference type="Pfam" id="PF07005"/>
    </source>
</evidence>
<evidence type="ECO:0000259" key="8">
    <source>
        <dbReference type="Pfam" id="PF17042"/>
    </source>
</evidence>
<evidence type="ECO:0000256" key="4">
    <source>
        <dbReference type="ARBA" id="ARBA00022777"/>
    </source>
</evidence>
<accession>A0A917M7M5</accession>
<evidence type="ECO:0000256" key="5">
    <source>
        <dbReference type="ARBA" id="ARBA00022840"/>
    </source>
</evidence>
<comment type="caution">
    <text evidence="9">The sequence shown here is derived from an EMBL/GenBank/DDBJ whole genome shotgun (WGS) entry which is preliminary data.</text>
</comment>
<dbReference type="SUPFAM" id="SSF142764">
    <property type="entry name" value="YgbK-like"/>
    <property type="match status" value="1"/>
</dbReference>
<organism evidence="9 10">
    <name type="scientific">Virgibacillus oceani</name>
    <dbReference type="NCBI Taxonomy" id="1479511"/>
    <lineage>
        <taxon>Bacteria</taxon>
        <taxon>Bacillati</taxon>
        <taxon>Bacillota</taxon>
        <taxon>Bacilli</taxon>
        <taxon>Bacillales</taxon>
        <taxon>Bacillaceae</taxon>
        <taxon>Virgibacillus</taxon>
    </lineage>
</organism>
<dbReference type="AlphaFoldDB" id="A0A917M7M5"/>
<keyword evidence="3" id="KW-0547">Nucleotide-binding</keyword>
<dbReference type="InterPro" id="IPR037051">
    <property type="entry name" value="4-carb_acid_sugar_kinase_N_sf"/>
</dbReference>
<gene>
    <name evidence="9" type="primary">ygbK</name>
    <name evidence="9" type="ORF">GCM10011398_30250</name>
</gene>
<name>A0A917M7M5_9BACI</name>
<dbReference type="GO" id="GO:0005524">
    <property type="term" value="F:ATP binding"/>
    <property type="evidence" value="ECO:0007669"/>
    <property type="project" value="UniProtKB-KW"/>
</dbReference>
<evidence type="ECO:0000256" key="1">
    <source>
        <dbReference type="ARBA" id="ARBA00005715"/>
    </source>
</evidence>
<feature type="domain" description="Four-carbon acid sugar kinase N-terminal" evidence="7">
    <location>
        <begin position="5"/>
        <end position="225"/>
    </location>
</feature>
<keyword evidence="5" id="KW-0067">ATP-binding</keyword>
<evidence type="ECO:0000256" key="6">
    <source>
        <dbReference type="ARBA" id="ARBA00023277"/>
    </source>
</evidence>
<evidence type="ECO:0000313" key="10">
    <source>
        <dbReference type="Proteomes" id="UP000622860"/>
    </source>
</evidence>
<dbReference type="GO" id="GO:0016301">
    <property type="term" value="F:kinase activity"/>
    <property type="evidence" value="ECO:0007669"/>
    <property type="project" value="UniProtKB-KW"/>
</dbReference>
<evidence type="ECO:0000313" key="9">
    <source>
        <dbReference type="EMBL" id="GGG82657.1"/>
    </source>
</evidence>
<comment type="similarity">
    <text evidence="1">Belongs to the four-carbon acid sugar kinase family.</text>
</comment>
<keyword evidence="6" id="KW-0119">Carbohydrate metabolism</keyword>
<dbReference type="InterPro" id="IPR010737">
    <property type="entry name" value="4-carb_acid_sugar_kinase_N"/>
</dbReference>
<feature type="domain" description="Four-carbon acid sugar kinase nucleotide binding" evidence="8">
    <location>
        <begin position="249"/>
        <end position="416"/>
    </location>
</feature>
<protein>
    <submittedName>
        <fullName evidence="9">Membrane protein</fullName>
    </submittedName>
</protein>
<dbReference type="InterPro" id="IPR031475">
    <property type="entry name" value="NBD_C"/>
</dbReference>